<name>A0A853ARN2_9PSEU</name>
<feature type="region of interest" description="Disordered" evidence="1">
    <location>
        <begin position="37"/>
        <end position="57"/>
    </location>
</feature>
<sequence>MRKSAEDVLEDLARSSNISLHSNDELVRAVARAATAADKERAKKKAEAKKPKNEDTALRRKPELLPIRAWNERAIPLTPWDVLHTLGRAIALSRRGAARGLAEHWGALKYSQALTDDMSRFMKLSVEGKSSTSQRYKAIQSNELGIGFALAIAERVLSHRYPDRVVSIVPADTALRAGWALTSKEKGTRIKYSYRPQFFAEVWKPGEPSLVVPVACKGSHSNTAYCSRQLASASAHVEAVHIGPWNETPALIFSTTLPSDKDRHVTVHALRAGGNGGWLSAPRGTGPGVDTPLEDVNQPPNITVPARGGEPPRSDLGFHITKKQFDWFARVVARTDAAGLTAFAGHGNATAQYLTKRQGKEYFETDFEHAAAQSVQDAEQDLLGICFSGTDHIFRLNGPRVEAFSGVARDLLGHLVRGEVAEYRRKTYRRRTKWPHTTWDDDWGGPVSIHPDGSVLAMRLLPEGGEVVRRRRPARTPISATAPAP</sequence>
<organism evidence="2 3">
    <name type="scientific">Saccharopolyspora hordei</name>
    <dbReference type="NCBI Taxonomy" id="1838"/>
    <lineage>
        <taxon>Bacteria</taxon>
        <taxon>Bacillati</taxon>
        <taxon>Actinomycetota</taxon>
        <taxon>Actinomycetes</taxon>
        <taxon>Pseudonocardiales</taxon>
        <taxon>Pseudonocardiaceae</taxon>
        <taxon>Saccharopolyspora</taxon>
    </lineage>
</organism>
<gene>
    <name evidence="2" type="ORF">HNR68_002617</name>
</gene>
<dbReference type="AlphaFoldDB" id="A0A853ARN2"/>
<reference evidence="2 3" key="1">
    <citation type="submission" date="2020-07" db="EMBL/GenBank/DDBJ databases">
        <title>Sequencing the genomes of 1000 actinobacteria strains.</title>
        <authorList>
            <person name="Klenk H.-P."/>
        </authorList>
    </citation>
    <scope>NUCLEOTIDE SEQUENCE [LARGE SCALE GENOMIC DNA]</scope>
    <source>
        <strain evidence="2 3">DSM 44065</strain>
    </source>
</reference>
<evidence type="ECO:0000313" key="2">
    <source>
        <dbReference type="EMBL" id="NYI83987.1"/>
    </source>
</evidence>
<accession>A0A853ARN2</accession>
<dbReference type="EMBL" id="JACCFJ010000001">
    <property type="protein sequence ID" value="NYI83987.1"/>
    <property type="molecule type" value="Genomic_DNA"/>
</dbReference>
<feature type="compositionally biased region" description="Basic and acidic residues" evidence="1">
    <location>
        <begin position="48"/>
        <end position="57"/>
    </location>
</feature>
<protein>
    <submittedName>
        <fullName evidence="2">Uncharacterized protein</fullName>
    </submittedName>
</protein>
<evidence type="ECO:0000256" key="1">
    <source>
        <dbReference type="SAM" id="MobiDB-lite"/>
    </source>
</evidence>
<comment type="caution">
    <text evidence="2">The sequence shown here is derived from an EMBL/GenBank/DDBJ whole genome shotgun (WGS) entry which is preliminary data.</text>
</comment>
<proteinExistence type="predicted"/>
<evidence type="ECO:0000313" key="3">
    <source>
        <dbReference type="Proteomes" id="UP000587002"/>
    </source>
</evidence>
<dbReference type="Proteomes" id="UP000587002">
    <property type="component" value="Unassembled WGS sequence"/>
</dbReference>
<dbReference type="RefSeq" id="WP_179720839.1">
    <property type="nucleotide sequence ID" value="NZ_BAABFH010000001.1"/>
</dbReference>
<keyword evidence="3" id="KW-1185">Reference proteome</keyword>